<reference evidence="4" key="1">
    <citation type="submission" date="2019-04" db="EMBL/GenBank/DDBJ databases">
        <title>Evolution of Biomass-Degrading Anaerobic Consortia Revealed by Metagenomics.</title>
        <authorList>
            <person name="Peng X."/>
        </authorList>
    </citation>
    <scope>NUCLEOTIDE SEQUENCE</scope>
    <source>
        <strain evidence="4">SIG240</strain>
    </source>
</reference>
<proteinExistence type="predicted"/>
<keyword evidence="3 4" id="KW-0560">Oxidoreductase</keyword>
<dbReference type="PANTHER" id="PTHR36925:SF1">
    <property type="entry name" value="COBALT-PRECORRIN-6A REDUCTASE"/>
    <property type="match status" value="1"/>
</dbReference>
<dbReference type="Proteomes" id="UP000761380">
    <property type="component" value="Unassembled WGS sequence"/>
</dbReference>
<dbReference type="NCBIfam" id="TIGR00715">
    <property type="entry name" value="precor6x_red"/>
    <property type="match status" value="1"/>
</dbReference>
<dbReference type="EC" id="1.3.1.54" evidence="4"/>
<protein>
    <submittedName>
        <fullName evidence="4">Precorrin-6A reductase</fullName>
        <ecNumber evidence="4">1.3.1.54</ecNumber>
    </submittedName>
</protein>
<comment type="pathway">
    <text evidence="1">Cofactor biosynthesis; adenosylcobalamin biosynthesis.</text>
</comment>
<dbReference type="GO" id="GO:0009236">
    <property type="term" value="P:cobalamin biosynthetic process"/>
    <property type="evidence" value="ECO:0007669"/>
    <property type="project" value="UniProtKB-KW"/>
</dbReference>
<dbReference type="InterPro" id="IPR003723">
    <property type="entry name" value="Precorrin-6x_reduct"/>
</dbReference>
<dbReference type="GO" id="GO:0016994">
    <property type="term" value="F:precorrin-6A reductase activity"/>
    <property type="evidence" value="ECO:0007669"/>
    <property type="project" value="UniProtKB-EC"/>
</dbReference>
<comment type="caution">
    <text evidence="4">The sequence shown here is derived from an EMBL/GenBank/DDBJ whole genome shotgun (WGS) entry which is preliminary data.</text>
</comment>
<evidence type="ECO:0000256" key="1">
    <source>
        <dbReference type="ARBA" id="ARBA00004953"/>
    </source>
</evidence>
<evidence type="ECO:0000313" key="5">
    <source>
        <dbReference type="Proteomes" id="UP000761380"/>
    </source>
</evidence>
<dbReference type="AlphaFoldDB" id="A0A927WSW9"/>
<evidence type="ECO:0000313" key="4">
    <source>
        <dbReference type="EMBL" id="MBE6092163.1"/>
    </source>
</evidence>
<dbReference type="Pfam" id="PF02571">
    <property type="entry name" value="CbiJ"/>
    <property type="match status" value="1"/>
</dbReference>
<sequence length="258" mass="28230">MIFVLAGTQDGREIAKMLLENGYDVAASVVSRYGGELLAHACGQKCLINDKPLDEQALQAYMRTQQISLLVDASHPYAANVSRNAMAACSDLSIPYIRYERDLTELAYDKITVVHSYEEAAEAASKLGQRIFLTTGSRNLEKFVHNPHLKDAELTARVLPTAEVIALCEGLGIDAGHIVALQGPFSCELNKELFRRYAAQVIITKNSGSIGGTDTKLAAAQELGLPIVLIDRPQLAYPCMGHHYEDILSFVRSHANDK</sequence>
<name>A0A927WSW9_SELRU</name>
<accession>A0A927WSW9</accession>
<gene>
    <name evidence="4" type="primary">cobK</name>
    <name evidence="4" type="ORF">E7201_03135</name>
</gene>
<evidence type="ECO:0000256" key="3">
    <source>
        <dbReference type="ARBA" id="ARBA00023002"/>
    </source>
</evidence>
<dbReference type="PANTHER" id="PTHR36925">
    <property type="entry name" value="COBALT-PRECORRIN-6A REDUCTASE"/>
    <property type="match status" value="1"/>
</dbReference>
<dbReference type="PROSITE" id="PS51014">
    <property type="entry name" value="COBK_CBIJ"/>
    <property type="match status" value="1"/>
</dbReference>
<keyword evidence="2" id="KW-0169">Cobalamin biosynthesis</keyword>
<dbReference type="EMBL" id="SVBY01000013">
    <property type="protein sequence ID" value="MBE6092163.1"/>
    <property type="molecule type" value="Genomic_DNA"/>
</dbReference>
<evidence type="ECO:0000256" key="2">
    <source>
        <dbReference type="ARBA" id="ARBA00022573"/>
    </source>
</evidence>
<organism evidence="4 5">
    <name type="scientific">Selenomonas ruminantium</name>
    <dbReference type="NCBI Taxonomy" id="971"/>
    <lineage>
        <taxon>Bacteria</taxon>
        <taxon>Bacillati</taxon>
        <taxon>Bacillota</taxon>
        <taxon>Negativicutes</taxon>
        <taxon>Selenomonadales</taxon>
        <taxon>Selenomonadaceae</taxon>
        <taxon>Selenomonas</taxon>
    </lineage>
</organism>